<proteinExistence type="predicted"/>
<dbReference type="EMBL" id="JBGBPQ010000001">
    <property type="protein sequence ID" value="KAL1529468.1"/>
    <property type="molecule type" value="Genomic_DNA"/>
</dbReference>
<keyword evidence="4" id="KW-1185">Reference proteome</keyword>
<feature type="signal peptide" evidence="1">
    <location>
        <begin position="1"/>
        <end position="19"/>
    </location>
</feature>
<dbReference type="AlphaFoldDB" id="A0AB34K8E4"/>
<evidence type="ECO:0000259" key="2">
    <source>
        <dbReference type="Pfam" id="PF05050"/>
    </source>
</evidence>
<feature type="chain" id="PRO_5044324084" description="Methyltransferase FkbM domain-containing protein" evidence="1">
    <location>
        <begin position="20"/>
        <end position="286"/>
    </location>
</feature>
<dbReference type="Gene3D" id="3.40.50.150">
    <property type="entry name" value="Vaccinia Virus protein VP39"/>
    <property type="match status" value="1"/>
</dbReference>
<feature type="domain" description="Methyltransferase FkbM" evidence="2">
    <location>
        <begin position="111"/>
        <end position="261"/>
    </location>
</feature>
<evidence type="ECO:0000313" key="4">
    <source>
        <dbReference type="Proteomes" id="UP001515480"/>
    </source>
</evidence>
<comment type="caution">
    <text evidence="3">The sequence shown here is derived from an EMBL/GenBank/DDBJ whole genome shotgun (WGS) entry which is preliminary data.</text>
</comment>
<dbReference type="PANTHER" id="PTHR32026">
    <property type="entry name" value="METHYLTRANSFERASE-LIKE PROTEIN 24"/>
    <property type="match status" value="1"/>
</dbReference>
<protein>
    <recommendedName>
        <fullName evidence="2">Methyltransferase FkbM domain-containing protein</fullName>
    </recommendedName>
</protein>
<sequence length="286" mass="32133">MLGRELLLVISAVCVTCGAMRYVLTPPAAPPEPPRPATSSEGTCTAPPLLQSSCKLVTYGGTDKGSYIYGGWTLCSEYVTSRSTVFSVGIGGDTSFDASIARRHGARVSCFDPTINAQQFTRTLTRFNLTASERALITFYPFGLAEADDVLPFYHSNDSRFGSLVSTPGLPGYRKEVWLRAPVLRVQTLQFLAGASRIDVLKMDIEGAEWLMFRRRNKSLREWLKCSPPQQIAIEFHDRFYKKMHWVSRLSVQRLLRRCGYSRRHASLPHQEEVLFIRDRVASPDC</sequence>
<accession>A0AB34K8E4</accession>
<gene>
    <name evidence="3" type="ORF">AB1Y20_000415</name>
</gene>
<evidence type="ECO:0000313" key="3">
    <source>
        <dbReference type="EMBL" id="KAL1529468.1"/>
    </source>
</evidence>
<dbReference type="InterPro" id="IPR006342">
    <property type="entry name" value="FkbM_mtfrase"/>
</dbReference>
<dbReference type="InterPro" id="IPR029063">
    <property type="entry name" value="SAM-dependent_MTases_sf"/>
</dbReference>
<dbReference type="Pfam" id="PF05050">
    <property type="entry name" value="Methyltransf_21"/>
    <property type="match status" value="1"/>
</dbReference>
<evidence type="ECO:0000256" key="1">
    <source>
        <dbReference type="SAM" id="SignalP"/>
    </source>
</evidence>
<keyword evidence="1" id="KW-0732">Signal</keyword>
<dbReference type="InterPro" id="IPR026913">
    <property type="entry name" value="METTL24"/>
</dbReference>
<dbReference type="Proteomes" id="UP001515480">
    <property type="component" value="Unassembled WGS sequence"/>
</dbReference>
<organism evidence="3 4">
    <name type="scientific">Prymnesium parvum</name>
    <name type="common">Toxic golden alga</name>
    <dbReference type="NCBI Taxonomy" id="97485"/>
    <lineage>
        <taxon>Eukaryota</taxon>
        <taxon>Haptista</taxon>
        <taxon>Haptophyta</taxon>
        <taxon>Prymnesiophyceae</taxon>
        <taxon>Prymnesiales</taxon>
        <taxon>Prymnesiaceae</taxon>
        <taxon>Prymnesium</taxon>
    </lineage>
</organism>
<dbReference type="SUPFAM" id="SSF53335">
    <property type="entry name" value="S-adenosyl-L-methionine-dependent methyltransferases"/>
    <property type="match status" value="1"/>
</dbReference>
<name>A0AB34K8E4_PRYPA</name>
<reference evidence="3 4" key="1">
    <citation type="journal article" date="2024" name="Science">
        <title>Giant polyketide synthase enzymes in the biosynthesis of giant marine polyether toxins.</title>
        <authorList>
            <person name="Fallon T.R."/>
            <person name="Shende V.V."/>
            <person name="Wierzbicki I.H."/>
            <person name="Pendleton A.L."/>
            <person name="Watervoot N.F."/>
            <person name="Auber R.P."/>
            <person name="Gonzalez D.J."/>
            <person name="Wisecaver J.H."/>
            <person name="Moore B.S."/>
        </authorList>
    </citation>
    <scope>NUCLEOTIDE SEQUENCE [LARGE SCALE GENOMIC DNA]</scope>
    <source>
        <strain evidence="3 4">12B1</strain>
    </source>
</reference>